<protein>
    <submittedName>
        <fullName evidence="3">Acyltransferase</fullName>
    </submittedName>
</protein>
<dbReference type="EMBL" id="QFYP01000001">
    <property type="protein sequence ID" value="RAK59862.1"/>
    <property type="molecule type" value="Genomic_DNA"/>
</dbReference>
<dbReference type="GO" id="GO:0016747">
    <property type="term" value="F:acyltransferase activity, transferring groups other than amino-acyl groups"/>
    <property type="evidence" value="ECO:0007669"/>
    <property type="project" value="InterPro"/>
</dbReference>
<dbReference type="AlphaFoldDB" id="A0A328AXM5"/>
<gene>
    <name evidence="3" type="ORF">DJ021_08605</name>
</gene>
<accession>A0A328AXM5</accession>
<evidence type="ECO:0000313" key="3">
    <source>
        <dbReference type="EMBL" id="RAK59862.1"/>
    </source>
</evidence>
<feature type="transmembrane region" description="Helical" evidence="1">
    <location>
        <begin position="148"/>
        <end position="168"/>
    </location>
</feature>
<evidence type="ECO:0000259" key="2">
    <source>
        <dbReference type="Pfam" id="PF01757"/>
    </source>
</evidence>
<feature type="transmembrane region" description="Helical" evidence="1">
    <location>
        <begin position="305"/>
        <end position="325"/>
    </location>
</feature>
<name>A0A328AXM5_9CAUL</name>
<keyword evidence="1" id="KW-0812">Transmembrane</keyword>
<dbReference type="PANTHER" id="PTHR23028:SF53">
    <property type="entry name" value="ACYL_TRANSF_3 DOMAIN-CONTAINING PROTEIN"/>
    <property type="match status" value="1"/>
</dbReference>
<dbReference type="GO" id="GO:0000271">
    <property type="term" value="P:polysaccharide biosynthetic process"/>
    <property type="evidence" value="ECO:0007669"/>
    <property type="project" value="TreeGrafter"/>
</dbReference>
<comment type="caution">
    <text evidence="3">The sequence shown here is derived from an EMBL/GenBank/DDBJ whole genome shotgun (WGS) entry which is preliminary data.</text>
</comment>
<organism evidence="3 4">
    <name type="scientific">Phenylobacterium hankyongense</name>
    <dbReference type="NCBI Taxonomy" id="1813876"/>
    <lineage>
        <taxon>Bacteria</taxon>
        <taxon>Pseudomonadati</taxon>
        <taxon>Pseudomonadota</taxon>
        <taxon>Alphaproteobacteria</taxon>
        <taxon>Caulobacterales</taxon>
        <taxon>Caulobacteraceae</taxon>
        <taxon>Phenylobacterium</taxon>
    </lineage>
</organism>
<feature type="transmembrane region" description="Helical" evidence="1">
    <location>
        <begin position="175"/>
        <end position="196"/>
    </location>
</feature>
<sequence>MRRERRRVEGGCMRRTTIVGLDLVRFSAAILVVLYHMTYWISAPDPTSPPRNITGGVFDFSRFSVNFGWVGVEIFFVLSGFVISYSASQSDAFGFLKGRVLRLAPAAWICASVTLLVSLAIGYVGVADGVLEWTRSVLFYPSGPWIDGVYWTLGIEVSFYLVMFALLWSGRFRHVEAVAATIGLVSTAFWLLWLLAPSDALTSLAGKRLWALLLIRYGCDFTVGVMLWLSMVRGPTKARLAVLLACCLGGVLEIAYTAQAERIPVGGAAIAAWLLAIGLMAASVRWNARLAAWPAADRWARRLGLATYPLYLTHQVVGSALMAALWRLGLSQLACLLITIAAAVTFSVVVAEAWEPALRKPLARLFGLIERPARWLLRAQSA</sequence>
<dbReference type="GO" id="GO:0016020">
    <property type="term" value="C:membrane"/>
    <property type="evidence" value="ECO:0007669"/>
    <property type="project" value="TreeGrafter"/>
</dbReference>
<proteinExistence type="predicted"/>
<feature type="transmembrane region" description="Helical" evidence="1">
    <location>
        <begin position="106"/>
        <end position="126"/>
    </location>
</feature>
<dbReference type="PANTHER" id="PTHR23028">
    <property type="entry name" value="ACETYLTRANSFERASE"/>
    <property type="match status" value="1"/>
</dbReference>
<feature type="transmembrane region" description="Helical" evidence="1">
    <location>
        <begin position="208"/>
        <end position="229"/>
    </location>
</feature>
<evidence type="ECO:0000313" key="4">
    <source>
        <dbReference type="Proteomes" id="UP000249842"/>
    </source>
</evidence>
<feature type="transmembrane region" description="Helical" evidence="1">
    <location>
        <begin position="63"/>
        <end position="85"/>
    </location>
</feature>
<keyword evidence="3" id="KW-0808">Transferase</keyword>
<dbReference type="InterPro" id="IPR050879">
    <property type="entry name" value="Acyltransferase_3"/>
</dbReference>
<keyword evidence="1" id="KW-0472">Membrane</keyword>
<dbReference type="InterPro" id="IPR002656">
    <property type="entry name" value="Acyl_transf_3_dom"/>
</dbReference>
<feature type="transmembrane region" description="Helical" evidence="1">
    <location>
        <begin position="241"/>
        <end position="259"/>
    </location>
</feature>
<keyword evidence="1" id="KW-1133">Transmembrane helix</keyword>
<keyword evidence="3" id="KW-0012">Acyltransferase</keyword>
<dbReference type="OrthoDB" id="9796461at2"/>
<feature type="transmembrane region" description="Helical" evidence="1">
    <location>
        <begin position="23"/>
        <end position="43"/>
    </location>
</feature>
<reference evidence="4" key="1">
    <citation type="submission" date="2018-05" db="EMBL/GenBank/DDBJ databases">
        <authorList>
            <person name="Li X."/>
        </authorList>
    </citation>
    <scope>NUCLEOTIDE SEQUENCE [LARGE SCALE GENOMIC DNA]</scope>
    <source>
        <strain evidence="4">HKS-05</strain>
    </source>
</reference>
<dbReference type="Pfam" id="PF01757">
    <property type="entry name" value="Acyl_transf_3"/>
    <property type="match status" value="1"/>
</dbReference>
<evidence type="ECO:0000256" key="1">
    <source>
        <dbReference type="SAM" id="Phobius"/>
    </source>
</evidence>
<dbReference type="Proteomes" id="UP000249842">
    <property type="component" value="Unassembled WGS sequence"/>
</dbReference>
<keyword evidence="4" id="KW-1185">Reference proteome</keyword>
<feature type="transmembrane region" description="Helical" evidence="1">
    <location>
        <begin position="265"/>
        <end position="284"/>
    </location>
</feature>
<feature type="transmembrane region" description="Helical" evidence="1">
    <location>
        <begin position="331"/>
        <end position="354"/>
    </location>
</feature>
<feature type="domain" description="Acyltransferase 3" evidence="2">
    <location>
        <begin position="19"/>
        <end position="350"/>
    </location>
</feature>